<evidence type="ECO:0000313" key="4">
    <source>
        <dbReference type="Proteomes" id="UP000572007"/>
    </source>
</evidence>
<organism evidence="3 4">
    <name type="scientific">Nocardia coubleae</name>
    <dbReference type="NCBI Taxonomy" id="356147"/>
    <lineage>
        <taxon>Bacteria</taxon>
        <taxon>Bacillati</taxon>
        <taxon>Actinomycetota</taxon>
        <taxon>Actinomycetes</taxon>
        <taxon>Mycobacteriales</taxon>
        <taxon>Nocardiaceae</taxon>
        <taxon>Nocardia</taxon>
    </lineage>
</organism>
<gene>
    <name evidence="3" type="ORF">HGA10_19510</name>
</gene>
<proteinExistence type="predicted"/>
<dbReference type="InterPro" id="IPR005149">
    <property type="entry name" value="Tscrpt_reg_PadR_N"/>
</dbReference>
<accession>A0A846W8C3</accession>
<dbReference type="EMBL" id="JAAXOM010000005">
    <property type="protein sequence ID" value="NKX89481.1"/>
    <property type="molecule type" value="Genomic_DNA"/>
</dbReference>
<sequence>MTSDKLSPTSYLVLSIVARIGPCTPFDMKKSVERCIGFFWSFPHSQLYAEPSRLTDMGLLSEYQEPTGRRRRLYTITERGRARLAEWWHTDGESIHEIRDSGLLKLYFGNLTSVSNSAEVAAMETAAHQERLDRYRKAYNSMIDDPERDPLELRTLEFGLRYEALAVEFWHGTAEQLGSEPQEK</sequence>
<dbReference type="InterPro" id="IPR036388">
    <property type="entry name" value="WH-like_DNA-bd_sf"/>
</dbReference>
<dbReference type="PANTHER" id="PTHR43252">
    <property type="entry name" value="TRANSCRIPTIONAL REGULATOR YQJI"/>
    <property type="match status" value="1"/>
</dbReference>
<dbReference type="SUPFAM" id="SSF46785">
    <property type="entry name" value="Winged helix' DNA-binding domain"/>
    <property type="match status" value="1"/>
</dbReference>
<protein>
    <submittedName>
        <fullName evidence="3">PadR family transcriptional regulator</fullName>
    </submittedName>
</protein>
<evidence type="ECO:0000313" key="3">
    <source>
        <dbReference type="EMBL" id="NKX89481.1"/>
    </source>
</evidence>
<evidence type="ECO:0000259" key="1">
    <source>
        <dbReference type="Pfam" id="PF03551"/>
    </source>
</evidence>
<dbReference type="AlphaFoldDB" id="A0A846W8C3"/>
<reference evidence="3 4" key="1">
    <citation type="submission" date="2020-04" db="EMBL/GenBank/DDBJ databases">
        <title>MicrobeNet Type strains.</title>
        <authorList>
            <person name="Nicholson A.C."/>
        </authorList>
    </citation>
    <scope>NUCLEOTIDE SEQUENCE [LARGE SCALE GENOMIC DNA]</scope>
    <source>
        <strain evidence="3 4">DSM 44960</strain>
    </source>
</reference>
<dbReference type="InterPro" id="IPR036390">
    <property type="entry name" value="WH_DNA-bd_sf"/>
</dbReference>
<dbReference type="InterPro" id="IPR018309">
    <property type="entry name" value="Tscrpt_reg_PadR_C"/>
</dbReference>
<evidence type="ECO:0000259" key="2">
    <source>
        <dbReference type="Pfam" id="PF10400"/>
    </source>
</evidence>
<dbReference type="Proteomes" id="UP000572007">
    <property type="component" value="Unassembled WGS sequence"/>
</dbReference>
<dbReference type="RefSeq" id="WP_167353239.1">
    <property type="nucleotide sequence ID" value="NZ_JAAXOM010000005.1"/>
</dbReference>
<name>A0A846W8C3_9NOCA</name>
<feature type="domain" description="Transcription regulator PadR N-terminal" evidence="1">
    <location>
        <begin position="13"/>
        <end position="86"/>
    </location>
</feature>
<keyword evidence="4" id="KW-1185">Reference proteome</keyword>
<dbReference type="PANTHER" id="PTHR43252:SF4">
    <property type="entry name" value="TRANSCRIPTIONAL REGULATORY PROTEIN"/>
    <property type="match status" value="1"/>
</dbReference>
<comment type="caution">
    <text evidence="3">The sequence shown here is derived from an EMBL/GenBank/DDBJ whole genome shotgun (WGS) entry which is preliminary data.</text>
</comment>
<dbReference type="Pfam" id="PF03551">
    <property type="entry name" value="PadR"/>
    <property type="match status" value="1"/>
</dbReference>
<dbReference type="Gene3D" id="1.10.10.10">
    <property type="entry name" value="Winged helix-like DNA-binding domain superfamily/Winged helix DNA-binding domain"/>
    <property type="match status" value="1"/>
</dbReference>
<dbReference type="Pfam" id="PF10400">
    <property type="entry name" value="Vir_act_alpha_C"/>
    <property type="match status" value="1"/>
</dbReference>
<feature type="domain" description="Transcription regulator PadR C-terminal" evidence="2">
    <location>
        <begin position="98"/>
        <end position="169"/>
    </location>
</feature>